<dbReference type="AlphaFoldDB" id="A0A4Z0QVL6"/>
<dbReference type="OrthoDB" id="9795068at2"/>
<evidence type="ECO:0000256" key="1">
    <source>
        <dbReference type="ARBA" id="ARBA00022679"/>
    </source>
</evidence>
<comment type="caution">
    <text evidence="4">The sequence shown here is derived from an EMBL/GenBank/DDBJ whole genome shotgun (WGS) entry which is preliminary data.</text>
</comment>
<feature type="domain" description="Glycosyltransferase subfamily 4-like N-terminal" evidence="3">
    <location>
        <begin position="18"/>
        <end position="185"/>
    </location>
</feature>
<dbReference type="SUPFAM" id="SSF53756">
    <property type="entry name" value="UDP-Glycosyltransferase/glycogen phosphorylase"/>
    <property type="match status" value="1"/>
</dbReference>
<dbReference type="PANTHER" id="PTHR46401">
    <property type="entry name" value="GLYCOSYLTRANSFERASE WBBK-RELATED"/>
    <property type="match status" value="1"/>
</dbReference>
<dbReference type="Proteomes" id="UP000298460">
    <property type="component" value="Unassembled WGS sequence"/>
</dbReference>
<proteinExistence type="predicted"/>
<protein>
    <submittedName>
        <fullName evidence="4">Glycosyltransferase family 1 protein</fullName>
    </submittedName>
</protein>
<dbReference type="EMBL" id="SPQQ01000025">
    <property type="protein sequence ID" value="TGE34881.1"/>
    <property type="molecule type" value="Genomic_DNA"/>
</dbReference>
<dbReference type="GO" id="GO:0016757">
    <property type="term" value="F:glycosyltransferase activity"/>
    <property type="evidence" value="ECO:0007669"/>
    <property type="project" value="InterPro"/>
</dbReference>
<organism evidence="4 5">
    <name type="scientific">Desulfosporosinus fructosivorans</name>
    <dbReference type="NCBI Taxonomy" id="2018669"/>
    <lineage>
        <taxon>Bacteria</taxon>
        <taxon>Bacillati</taxon>
        <taxon>Bacillota</taxon>
        <taxon>Clostridia</taxon>
        <taxon>Eubacteriales</taxon>
        <taxon>Desulfitobacteriaceae</taxon>
        <taxon>Desulfosporosinus</taxon>
    </lineage>
</organism>
<dbReference type="Gene3D" id="3.40.50.2000">
    <property type="entry name" value="Glycogen Phosphorylase B"/>
    <property type="match status" value="2"/>
</dbReference>
<dbReference type="InterPro" id="IPR001296">
    <property type="entry name" value="Glyco_trans_1"/>
</dbReference>
<dbReference type="InterPro" id="IPR028098">
    <property type="entry name" value="Glyco_trans_4-like_N"/>
</dbReference>
<keyword evidence="1 4" id="KW-0808">Transferase</keyword>
<name>A0A4Z0QVL6_9FIRM</name>
<dbReference type="PANTHER" id="PTHR46401:SF2">
    <property type="entry name" value="GLYCOSYLTRANSFERASE WBBK-RELATED"/>
    <property type="match status" value="1"/>
</dbReference>
<dbReference type="Pfam" id="PF13439">
    <property type="entry name" value="Glyco_transf_4"/>
    <property type="match status" value="1"/>
</dbReference>
<reference evidence="4 5" key="1">
    <citation type="submission" date="2019-03" db="EMBL/GenBank/DDBJ databases">
        <title>Draft Genome Sequence of Desulfosporosinus fructosivorans Strain 63.6F, Isolated from Marine Sediment in the Baltic Sea.</title>
        <authorList>
            <person name="Hausmann B."/>
            <person name="Vandieken V."/>
            <person name="Pjevac P."/>
            <person name="Schreck K."/>
            <person name="Herbold C.W."/>
            <person name="Loy A."/>
        </authorList>
    </citation>
    <scope>NUCLEOTIDE SEQUENCE [LARGE SCALE GENOMIC DNA]</scope>
    <source>
        <strain evidence="4 5">63.6F</strain>
    </source>
</reference>
<keyword evidence="5" id="KW-1185">Reference proteome</keyword>
<dbReference type="RefSeq" id="WP_135552844.1">
    <property type="nucleotide sequence ID" value="NZ_SPQQ01000025.1"/>
</dbReference>
<dbReference type="CDD" id="cd03801">
    <property type="entry name" value="GT4_PimA-like"/>
    <property type="match status" value="1"/>
</dbReference>
<accession>A0A4Z0QVL6</accession>
<evidence type="ECO:0000259" key="3">
    <source>
        <dbReference type="Pfam" id="PF13439"/>
    </source>
</evidence>
<gene>
    <name evidence="4" type="ORF">E4K67_28145</name>
</gene>
<evidence type="ECO:0000259" key="2">
    <source>
        <dbReference type="Pfam" id="PF00534"/>
    </source>
</evidence>
<dbReference type="GO" id="GO:0009103">
    <property type="term" value="P:lipopolysaccharide biosynthetic process"/>
    <property type="evidence" value="ECO:0007669"/>
    <property type="project" value="TreeGrafter"/>
</dbReference>
<dbReference type="Pfam" id="PF00534">
    <property type="entry name" value="Glycos_transf_1"/>
    <property type="match status" value="1"/>
</dbReference>
<evidence type="ECO:0000313" key="4">
    <source>
        <dbReference type="EMBL" id="TGE34881.1"/>
    </source>
</evidence>
<evidence type="ECO:0000313" key="5">
    <source>
        <dbReference type="Proteomes" id="UP000298460"/>
    </source>
</evidence>
<sequence length="375" mass="42583">MICLNVLTLTNEFEEERFGGAGTAATGMINMLDRWGVQQTVIVPRSDWNVPRWILRGQQIKVLGLPRNSQYFGYLGMIKTDVVRQGFPGLNQRWDLIHSHAINFTPLAYTLSGGLIPIFYSVYSFLRRELGNRPELEMQAQFKIQEELLMRCQRIQLISHSERNYLAEHFPQYLSKTEVLPLGISLPSETWQPESSNKFLYVGRLMDYKGVEDLIHAMSIIRQSGRQLHLNIVGKGPDHYEAYLRMFVQSKRLGDWVKFHGWKSNSEVWQRMGRAAGLVIPSRREAYGLVALEGMSIGTPIIASKAGGLAELISDSCALTFEAGNVKQLSSALMTALDNPSLLRALAAKGRERAMTFEWDQLAPKYLRVMRESMP</sequence>
<feature type="domain" description="Glycosyl transferase family 1" evidence="2">
    <location>
        <begin position="193"/>
        <end position="353"/>
    </location>
</feature>